<name>A0AC35FK73_9BILA</name>
<organism evidence="1 2">
    <name type="scientific">Panagrolaimus sp. PS1159</name>
    <dbReference type="NCBI Taxonomy" id="55785"/>
    <lineage>
        <taxon>Eukaryota</taxon>
        <taxon>Metazoa</taxon>
        <taxon>Ecdysozoa</taxon>
        <taxon>Nematoda</taxon>
        <taxon>Chromadorea</taxon>
        <taxon>Rhabditida</taxon>
        <taxon>Tylenchina</taxon>
        <taxon>Panagrolaimomorpha</taxon>
        <taxon>Panagrolaimoidea</taxon>
        <taxon>Panagrolaimidae</taxon>
        <taxon>Panagrolaimus</taxon>
    </lineage>
</organism>
<dbReference type="Proteomes" id="UP000887580">
    <property type="component" value="Unplaced"/>
</dbReference>
<proteinExistence type="predicted"/>
<protein>
    <submittedName>
        <fullName evidence="2">BTB domain-containing protein</fullName>
    </submittedName>
</protein>
<reference evidence="2" key="1">
    <citation type="submission" date="2022-11" db="UniProtKB">
        <authorList>
            <consortium name="WormBaseParasite"/>
        </authorList>
    </citation>
    <scope>IDENTIFICATION</scope>
</reference>
<sequence length="340" mass="40242">MHKRRIFSKKMPQIPFALEWTIPEYSFFKLKNTINCLLSTSISNIPEFEYYLSIFPNGFNEENRGRAWIGLQLDFKNVKQVKADYKIIINKKYSFEKHVIYEKSTGSGEFVAGVGQFYKLLRSSKGYKYIFDGKLTIKIYGIFKFERKTNISIAVEELEFDGNELWKNDDDKDFTIVVENKEIKVHKSILGSKSEIFFEMFNPKAMNSIENEKLIIEDFSFNVVNTAIKLIYNCIFFTSLKIHEKMALLRFFDKYNIQELKDKIEAVLIHQISPLNVCRLTNFSIRLNLEKLQNECYQFMKVCFLSNTCLNDYEILDENILNEVLKINYQIVETEKFYPF</sequence>
<accession>A0AC35FK73</accession>
<dbReference type="WBParaSite" id="PS1159_v2.g1833.t1">
    <property type="protein sequence ID" value="PS1159_v2.g1833.t1"/>
    <property type="gene ID" value="PS1159_v2.g1833"/>
</dbReference>
<evidence type="ECO:0000313" key="2">
    <source>
        <dbReference type="WBParaSite" id="PS1159_v2.g1833.t1"/>
    </source>
</evidence>
<evidence type="ECO:0000313" key="1">
    <source>
        <dbReference type="Proteomes" id="UP000887580"/>
    </source>
</evidence>